<feature type="compositionally biased region" description="Polar residues" evidence="1">
    <location>
        <begin position="102"/>
        <end position="113"/>
    </location>
</feature>
<feature type="compositionally biased region" description="Low complexity" evidence="1">
    <location>
        <begin position="50"/>
        <end position="73"/>
    </location>
</feature>
<dbReference type="GO" id="GO:0016301">
    <property type="term" value="F:kinase activity"/>
    <property type="evidence" value="ECO:0007669"/>
    <property type="project" value="UniProtKB-KW"/>
</dbReference>
<evidence type="ECO:0000313" key="3">
    <source>
        <dbReference type="Proteomes" id="UP000023152"/>
    </source>
</evidence>
<protein>
    <submittedName>
        <fullName evidence="2">Phosphatidylinositol-4,5-diphosphate 3-kinase</fullName>
    </submittedName>
</protein>
<feature type="region of interest" description="Disordered" evidence="1">
    <location>
        <begin position="1"/>
        <end position="113"/>
    </location>
</feature>
<dbReference type="EMBL" id="ASPP01010895">
    <property type="protein sequence ID" value="ETO22243.1"/>
    <property type="molecule type" value="Genomic_DNA"/>
</dbReference>
<comment type="caution">
    <text evidence="2">The sequence shown here is derived from an EMBL/GenBank/DDBJ whole genome shotgun (WGS) entry which is preliminary data.</text>
</comment>
<dbReference type="Proteomes" id="UP000023152">
    <property type="component" value="Unassembled WGS sequence"/>
</dbReference>
<organism evidence="2 3">
    <name type="scientific">Reticulomyxa filosa</name>
    <dbReference type="NCBI Taxonomy" id="46433"/>
    <lineage>
        <taxon>Eukaryota</taxon>
        <taxon>Sar</taxon>
        <taxon>Rhizaria</taxon>
        <taxon>Retaria</taxon>
        <taxon>Foraminifera</taxon>
        <taxon>Monothalamids</taxon>
        <taxon>Reticulomyxidae</taxon>
        <taxon>Reticulomyxa</taxon>
    </lineage>
</organism>
<gene>
    <name evidence="2" type="ORF">RFI_14959</name>
</gene>
<keyword evidence="3" id="KW-1185">Reference proteome</keyword>
<sequence length="113" mass="11911">MDELDAIESVEDDATTEAAQSTDQNQPVADVSNNEDGYTGDTKSQETLEDNYNNNNNNSNDNSAQGDSNASSAFKKAAMDSSPNGGSGRGEEEASKEIAQPNVPSTSVDMLLM</sequence>
<evidence type="ECO:0000313" key="2">
    <source>
        <dbReference type="EMBL" id="ETO22243.1"/>
    </source>
</evidence>
<dbReference type="AlphaFoldDB" id="X6N8K8"/>
<accession>X6N8K8</accession>
<name>X6N8K8_RETFI</name>
<keyword evidence="2" id="KW-0418">Kinase</keyword>
<evidence type="ECO:0000256" key="1">
    <source>
        <dbReference type="SAM" id="MobiDB-lite"/>
    </source>
</evidence>
<reference evidence="2 3" key="1">
    <citation type="journal article" date="2013" name="Curr. Biol.">
        <title>The Genome of the Foraminiferan Reticulomyxa filosa.</title>
        <authorList>
            <person name="Glockner G."/>
            <person name="Hulsmann N."/>
            <person name="Schleicher M."/>
            <person name="Noegel A.A."/>
            <person name="Eichinger L."/>
            <person name="Gallinger C."/>
            <person name="Pawlowski J."/>
            <person name="Sierra R."/>
            <person name="Euteneuer U."/>
            <person name="Pillet L."/>
            <person name="Moustafa A."/>
            <person name="Platzer M."/>
            <person name="Groth M."/>
            <person name="Szafranski K."/>
            <person name="Schliwa M."/>
        </authorList>
    </citation>
    <scope>NUCLEOTIDE SEQUENCE [LARGE SCALE GENOMIC DNA]</scope>
</reference>
<feature type="compositionally biased region" description="Polar residues" evidence="1">
    <location>
        <begin position="17"/>
        <end position="36"/>
    </location>
</feature>
<feature type="compositionally biased region" description="Acidic residues" evidence="1">
    <location>
        <begin position="1"/>
        <end position="15"/>
    </location>
</feature>
<keyword evidence="2" id="KW-0808">Transferase</keyword>
<proteinExistence type="predicted"/>